<organism evidence="3 4">
    <name type="scientific">Sphaeroforma arctica JP610</name>
    <dbReference type="NCBI Taxonomy" id="667725"/>
    <lineage>
        <taxon>Eukaryota</taxon>
        <taxon>Ichthyosporea</taxon>
        <taxon>Ichthyophonida</taxon>
        <taxon>Sphaeroforma</taxon>
    </lineage>
</organism>
<evidence type="ECO:0000313" key="4">
    <source>
        <dbReference type="Proteomes" id="UP000054560"/>
    </source>
</evidence>
<feature type="domain" description="Rhodanese" evidence="2">
    <location>
        <begin position="77"/>
        <end position="183"/>
    </location>
</feature>
<dbReference type="OrthoDB" id="25002at2759"/>
<feature type="compositionally biased region" description="Polar residues" evidence="1">
    <location>
        <begin position="202"/>
        <end position="215"/>
    </location>
</feature>
<dbReference type="Pfam" id="PF00581">
    <property type="entry name" value="Rhodanese"/>
    <property type="match status" value="1"/>
</dbReference>
<dbReference type="PROSITE" id="PS50206">
    <property type="entry name" value="RHODANESE_3"/>
    <property type="match status" value="1"/>
</dbReference>
<dbReference type="Gene3D" id="3.40.250.10">
    <property type="entry name" value="Rhodanese-like domain"/>
    <property type="match status" value="1"/>
</dbReference>
<dbReference type="PANTHER" id="PTHR43268:SF3">
    <property type="entry name" value="RHODANESE-LIKE DOMAIN-CONTAINING PROTEIN 7-RELATED"/>
    <property type="match status" value="1"/>
</dbReference>
<accession>A0A0L0G8J7</accession>
<dbReference type="InterPro" id="IPR036873">
    <property type="entry name" value="Rhodanese-like_dom_sf"/>
</dbReference>
<dbReference type="PANTHER" id="PTHR43268">
    <property type="entry name" value="THIOSULFATE SULFURTRANSFERASE/RHODANESE-LIKE DOMAIN-CONTAINING PROTEIN 2"/>
    <property type="match status" value="1"/>
</dbReference>
<dbReference type="SUPFAM" id="SSF52821">
    <property type="entry name" value="Rhodanese/Cell cycle control phosphatase"/>
    <property type="match status" value="1"/>
</dbReference>
<name>A0A0L0G8J7_9EUKA</name>
<sequence length="302" mass="34120">MKRCFETVTNNAIKNVHYKDMEMTRTAVLDTKLSITRFLVKLKKEVISMGVDEANPALAQTPAKHLEPKEFKKWLDEDRDVLILDTRNDYEVVLGTFKNAKHFDIHTFREFPQAVKESKLLKDVKAEEEKTGKKKDIVMFCTGGVRCEKAAFCFKQAGFHSENLYQLNGGILHYLQEVLPLIKDNQDNTEEQDKPASESPVEESTATDAQPTDTTGAPLEMDEEKYKQIEKETHYEGECFVFDDRVSVRGVDLKVAGSVLCGSCLHPFSKAQQQTMRAAGGDMKCPGCEVEDVLNISRPARC</sequence>
<dbReference type="SMART" id="SM00450">
    <property type="entry name" value="RHOD"/>
    <property type="match status" value="1"/>
</dbReference>
<dbReference type="STRING" id="667725.A0A0L0G8J7"/>
<proteinExistence type="predicted"/>
<feature type="region of interest" description="Disordered" evidence="1">
    <location>
        <begin position="187"/>
        <end position="220"/>
    </location>
</feature>
<evidence type="ECO:0000256" key="1">
    <source>
        <dbReference type="SAM" id="MobiDB-lite"/>
    </source>
</evidence>
<gene>
    <name evidence="3" type="ORF">SARC_02454</name>
</gene>
<protein>
    <recommendedName>
        <fullName evidence="2">Rhodanese domain-containing protein</fullName>
    </recommendedName>
</protein>
<dbReference type="InterPro" id="IPR020936">
    <property type="entry name" value="TrhO"/>
</dbReference>
<dbReference type="eggNOG" id="ENOG502QW8R">
    <property type="taxonomic scope" value="Eukaryota"/>
</dbReference>
<evidence type="ECO:0000313" key="3">
    <source>
        <dbReference type="EMBL" id="KNC85362.1"/>
    </source>
</evidence>
<dbReference type="Proteomes" id="UP000054560">
    <property type="component" value="Unassembled WGS sequence"/>
</dbReference>
<dbReference type="EMBL" id="KQ241706">
    <property type="protein sequence ID" value="KNC85362.1"/>
    <property type="molecule type" value="Genomic_DNA"/>
</dbReference>
<reference evidence="3 4" key="1">
    <citation type="submission" date="2011-02" db="EMBL/GenBank/DDBJ databases">
        <title>The Genome Sequence of Sphaeroforma arctica JP610.</title>
        <authorList>
            <consortium name="The Broad Institute Genome Sequencing Platform"/>
            <person name="Russ C."/>
            <person name="Cuomo C."/>
            <person name="Young S.K."/>
            <person name="Zeng Q."/>
            <person name="Gargeya S."/>
            <person name="Alvarado L."/>
            <person name="Berlin A."/>
            <person name="Chapman S.B."/>
            <person name="Chen Z."/>
            <person name="Freedman E."/>
            <person name="Gellesch M."/>
            <person name="Goldberg J."/>
            <person name="Griggs A."/>
            <person name="Gujja S."/>
            <person name="Heilman E."/>
            <person name="Heiman D."/>
            <person name="Howarth C."/>
            <person name="Mehta T."/>
            <person name="Neiman D."/>
            <person name="Pearson M."/>
            <person name="Roberts A."/>
            <person name="Saif S."/>
            <person name="Shea T."/>
            <person name="Shenoy N."/>
            <person name="Sisk P."/>
            <person name="Stolte C."/>
            <person name="Sykes S."/>
            <person name="White J."/>
            <person name="Yandava C."/>
            <person name="Burger G."/>
            <person name="Gray M.W."/>
            <person name="Holland P.W.H."/>
            <person name="King N."/>
            <person name="Lang F.B.F."/>
            <person name="Roger A.J."/>
            <person name="Ruiz-Trillo I."/>
            <person name="Haas B."/>
            <person name="Nusbaum C."/>
            <person name="Birren B."/>
        </authorList>
    </citation>
    <scope>NUCLEOTIDE SEQUENCE [LARGE SCALE GENOMIC DNA]</scope>
    <source>
        <strain evidence="3 4">JP610</strain>
    </source>
</reference>
<dbReference type="AlphaFoldDB" id="A0A0L0G8J7"/>
<dbReference type="GeneID" id="25902958"/>
<dbReference type="InterPro" id="IPR001763">
    <property type="entry name" value="Rhodanese-like_dom"/>
</dbReference>
<evidence type="ECO:0000259" key="2">
    <source>
        <dbReference type="PROSITE" id="PS50206"/>
    </source>
</evidence>
<keyword evidence="4" id="KW-1185">Reference proteome</keyword>
<dbReference type="RefSeq" id="XP_014159264.1">
    <property type="nucleotide sequence ID" value="XM_014303789.1"/>
</dbReference>